<dbReference type="GO" id="GO:0006798">
    <property type="term" value="P:polyphosphate catabolic process"/>
    <property type="evidence" value="ECO:0007669"/>
    <property type="project" value="TreeGrafter"/>
</dbReference>
<feature type="domain" description="Calcineurin-like phosphoesterase" evidence="2">
    <location>
        <begin position="87"/>
        <end position="229"/>
    </location>
</feature>
<feature type="region of interest" description="Disordered" evidence="1">
    <location>
        <begin position="411"/>
        <end position="493"/>
    </location>
</feature>
<dbReference type="Pfam" id="PF00149">
    <property type="entry name" value="Metallophos"/>
    <property type="match status" value="1"/>
</dbReference>
<accession>A0A5C3QZN5</accession>
<dbReference type="AlphaFoldDB" id="A0A5C3QZN5"/>
<evidence type="ECO:0000256" key="1">
    <source>
        <dbReference type="SAM" id="MobiDB-lite"/>
    </source>
</evidence>
<dbReference type="InterPro" id="IPR004843">
    <property type="entry name" value="Calcineurin-like_PHP"/>
</dbReference>
<dbReference type="GO" id="GO:0016791">
    <property type="term" value="F:phosphatase activity"/>
    <property type="evidence" value="ECO:0007669"/>
    <property type="project" value="TreeGrafter"/>
</dbReference>
<dbReference type="STRING" id="1884261.A0A5C3QZN5"/>
<dbReference type="GO" id="GO:0005737">
    <property type="term" value="C:cytoplasm"/>
    <property type="evidence" value="ECO:0007669"/>
    <property type="project" value="TreeGrafter"/>
</dbReference>
<keyword evidence="4" id="KW-1185">Reference proteome</keyword>
<protein>
    <submittedName>
        <fullName evidence="3">Metallo-dependent phosphatase-like protein</fullName>
    </submittedName>
</protein>
<proteinExistence type="predicted"/>
<dbReference type="InterPro" id="IPR029052">
    <property type="entry name" value="Metallo-depent_PP-like"/>
</dbReference>
<organism evidence="3 4">
    <name type="scientific">Pterulicium gracile</name>
    <dbReference type="NCBI Taxonomy" id="1884261"/>
    <lineage>
        <taxon>Eukaryota</taxon>
        <taxon>Fungi</taxon>
        <taxon>Dikarya</taxon>
        <taxon>Basidiomycota</taxon>
        <taxon>Agaricomycotina</taxon>
        <taxon>Agaricomycetes</taxon>
        <taxon>Agaricomycetidae</taxon>
        <taxon>Agaricales</taxon>
        <taxon>Pleurotineae</taxon>
        <taxon>Pterulaceae</taxon>
        <taxon>Pterulicium</taxon>
    </lineage>
</organism>
<dbReference type="EMBL" id="ML178819">
    <property type="protein sequence ID" value="TFL03854.1"/>
    <property type="molecule type" value="Genomic_DNA"/>
</dbReference>
<sequence>MGSPHSRNVVLTITATLCFLYFYTQPFRNIFSDSAAADFINDGLSQLRGTKFPDFGQYVPLGTLDPHEFPLGHPTGSNANADDPSRRVIIVGDVHGQFQYLQKLLDKVEYDSSSDVLVHVGDIMSKGSHKGSMSVISFMAKHNVTGVRGNHDQKVVEWRAWLDWIHDLPGGPQFLISAQASWEKAANNGMDLKEWLKRQNRHPARGTHHWWKRVPNGWVLFGDHFSIAYELTDAEWRYLRNLPLRLYIPSAHTFIAHAGILPEDIRYKKTDKRQPLARPPVVVKAQGSHHAVTEAMRQLQETKVLNIRQNKDAYVVLNMRSILKGKITRENDGLPWMNLWNEDMDLCSGYTSSDERARGKNPSSLPCMPSTVVYGHSAARGLDINRWTIGLDTGCVYGRRLTAVVLGRAARGAPKAGADHEAGEVIHDDEDEEDDEAEEGDEEDNEDEDEDELEDRSISIESRRRRKHKHKQRKSRIRYGDRGHGRLYSVKCR</sequence>
<feature type="compositionally biased region" description="Basic residues" evidence="1">
    <location>
        <begin position="463"/>
        <end position="477"/>
    </location>
</feature>
<name>A0A5C3QZN5_9AGAR</name>
<dbReference type="SUPFAM" id="SSF56300">
    <property type="entry name" value="Metallo-dependent phosphatases"/>
    <property type="match status" value="1"/>
</dbReference>
<dbReference type="Proteomes" id="UP000305067">
    <property type="component" value="Unassembled WGS sequence"/>
</dbReference>
<dbReference type="OrthoDB" id="10267127at2759"/>
<dbReference type="InterPro" id="IPR050126">
    <property type="entry name" value="Ap4A_hydrolase"/>
</dbReference>
<dbReference type="GO" id="GO:0000298">
    <property type="term" value="F:endopolyphosphatase activity"/>
    <property type="evidence" value="ECO:0007669"/>
    <property type="project" value="TreeGrafter"/>
</dbReference>
<dbReference type="Gene3D" id="3.60.21.10">
    <property type="match status" value="1"/>
</dbReference>
<feature type="compositionally biased region" description="Acidic residues" evidence="1">
    <location>
        <begin position="427"/>
        <end position="454"/>
    </location>
</feature>
<dbReference type="PANTHER" id="PTHR42850:SF4">
    <property type="entry name" value="ZINC-DEPENDENT ENDOPOLYPHOSPHATASE"/>
    <property type="match status" value="1"/>
</dbReference>
<reference evidence="3 4" key="1">
    <citation type="journal article" date="2019" name="Nat. Ecol. Evol.">
        <title>Megaphylogeny resolves global patterns of mushroom evolution.</title>
        <authorList>
            <person name="Varga T."/>
            <person name="Krizsan K."/>
            <person name="Foldi C."/>
            <person name="Dima B."/>
            <person name="Sanchez-Garcia M."/>
            <person name="Sanchez-Ramirez S."/>
            <person name="Szollosi G.J."/>
            <person name="Szarkandi J.G."/>
            <person name="Papp V."/>
            <person name="Albert L."/>
            <person name="Andreopoulos W."/>
            <person name="Angelini C."/>
            <person name="Antonin V."/>
            <person name="Barry K.W."/>
            <person name="Bougher N.L."/>
            <person name="Buchanan P."/>
            <person name="Buyck B."/>
            <person name="Bense V."/>
            <person name="Catcheside P."/>
            <person name="Chovatia M."/>
            <person name="Cooper J."/>
            <person name="Damon W."/>
            <person name="Desjardin D."/>
            <person name="Finy P."/>
            <person name="Geml J."/>
            <person name="Haridas S."/>
            <person name="Hughes K."/>
            <person name="Justo A."/>
            <person name="Karasinski D."/>
            <person name="Kautmanova I."/>
            <person name="Kiss B."/>
            <person name="Kocsube S."/>
            <person name="Kotiranta H."/>
            <person name="LaButti K.M."/>
            <person name="Lechner B.E."/>
            <person name="Liimatainen K."/>
            <person name="Lipzen A."/>
            <person name="Lukacs Z."/>
            <person name="Mihaltcheva S."/>
            <person name="Morgado L.N."/>
            <person name="Niskanen T."/>
            <person name="Noordeloos M.E."/>
            <person name="Ohm R.A."/>
            <person name="Ortiz-Santana B."/>
            <person name="Ovrebo C."/>
            <person name="Racz N."/>
            <person name="Riley R."/>
            <person name="Savchenko A."/>
            <person name="Shiryaev A."/>
            <person name="Soop K."/>
            <person name="Spirin V."/>
            <person name="Szebenyi C."/>
            <person name="Tomsovsky M."/>
            <person name="Tulloss R.E."/>
            <person name="Uehling J."/>
            <person name="Grigoriev I.V."/>
            <person name="Vagvolgyi C."/>
            <person name="Papp T."/>
            <person name="Martin F.M."/>
            <person name="Miettinen O."/>
            <person name="Hibbett D.S."/>
            <person name="Nagy L.G."/>
        </authorList>
    </citation>
    <scope>NUCLEOTIDE SEQUENCE [LARGE SCALE GENOMIC DNA]</scope>
    <source>
        <strain evidence="3 4">CBS 309.79</strain>
    </source>
</reference>
<dbReference type="PANTHER" id="PTHR42850">
    <property type="entry name" value="METALLOPHOSPHOESTERASE"/>
    <property type="match status" value="1"/>
</dbReference>
<gene>
    <name evidence="3" type="ORF">BDV98DRAFT_639254</name>
</gene>
<evidence type="ECO:0000313" key="3">
    <source>
        <dbReference type="EMBL" id="TFL03854.1"/>
    </source>
</evidence>
<feature type="compositionally biased region" description="Basic and acidic residues" evidence="1">
    <location>
        <begin position="417"/>
        <end position="426"/>
    </location>
</feature>
<evidence type="ECO:0000313" key="4">
    <source>
        <dbReference type="Proteomes" id="UP000305067"/>
    </source>
</evidence>
<evidence type="ECO:0000259" key="2">
    <source>
        <dbReference type="Pfam" id="PF00149"/>
    </source>
</evidence>